<feature type="signal peptide" evidence="2">
    <location>
        <begin position="1"/>
        <end position="24"/>
    </location>
</feature>
<evidence type="ECO:0000256" key="1">
    <source>
        <dbReference type="SAM" id="MobiDB-lite"/>
    </source>
</evidence>
<organism evidence="3 4">
    <name type="scientific">Marchantia polymorpha</name>
    <name type="common">Common liverwort</name>
    <name type="synonym">Marchantia aquatica</name>
    <dbReference type="NCBI Taxonomy" id="3197"/>
    <lineage>
        <taxon>Eukaryota</taxon>
        <taxon>Viridiplantae</taxon>
        <taxon>Streptophyta</taxon>
        <taxon>Embryophyta</taxon>
        <taxon>Marchantiophyta</taxon>
        <taxon>Marchantiopsida</taxon>
        <taxon>Marchantiidae</taxon>
        <taxon>Marchantiales</taxon>
        <taxon>Marchantiaceae</taxon>
        <taxon>Marchantia</taxon>
    </lineage>
</organism>
<evidence type="ECO:0000313" key="4">
    <source>
        <dbReference type="Proteomes" id="UP000244005"/>
    </source>
</evidence>
<proteinExistence type="predicted"/>
<protein>
    <submittedName>
        <fullName evidence="3">Uncharacterized protein</fullName>
    </submittedName>
</protein>
<feature type="chain" id="PRO_5015327471" evidence="2">
    <location>
        <begin position="25"/>
        <end position="120"/>
    </location>
</feature>
<feature type="region of interest" description="Disordered" evidence="1">
    <location>
        <begin position="93"/>
        <end position="120"/>
    </location>
</feature>
<gene>
    <name evidence="3" type="ORF">MARPO_0008s0128</name>
</gene>
<reference evidence="4" key="1">
    <citation type="journal article" date="2017" name="Cell">
        <title>Insights into land plant evolution garnered from the Marchantia polymorpha genome.</title>
        <authorList>
            <person name="Bowman J.L."/>
            <person name="Kohchi T."/>
            <person name="Yamato K.T."/>
            <person name="Jenkins J."/>
            <person name="Shu S."/>
            <person name="Ishizaki K."/>
            <person name="Yamaoka S."/>
            <person name="Nishihama R."/>
            <person name="Nakamura Y."/>
            <person name="Berger F."/>
            <person name="Adam C."/>
            <person name="Aki S.S."/>
            <person name="Althoff F."/>
            <person name="Araki T."/>
            <person name="Arteaga-Vazquez M.A."/>
            <person name="Balasubrmanian S."/>
            <person name="Barry K."/>
            <person name="Bauer D."/>
            <person name="Boehm C.R."/>
            <person name="Briginshaw L."/>
            <person name="Caballero-Perez J."/>
            <person name="Catarino B."/>
            <person name="Chen F."/>
            <person name="Chiyoda S."/>
            <person name="Chovatia M."/>
            <person name="Davies K.M."/>
            <person name="Delmans M."/>
            <person name="Demura T."/>
            <person name="Dierschke T."/>
            <person name="Dolan L."/>
            <person name="Dorantes-Acosta A.E."/>
            <person name="Eklund D.M."/>
            <person name="Florent S.N."/>
            <person name="Flores-Sandoval E."/>
            <person name="Fujiyama A."/>
            <person name="Fukuzawa H."/>
            <person name="Galik B."/>
            <person name="Grimanelli D."/>
            <person name="Grimwood J."/>
            <person name="Grossniklaus U."/>
            <person name="Hamada T."/>
            <person name="Haseloff J."/>
            <person name="Hetherington A.J."/>
            <person name="Higo A."/>
            <person name="Hirakawa Y."/>
            <person name="Hundley H.N."/>
            <person name="Ikeda Y."/>
            <person name="Inoue K."/>
            <person name="Inoue S.I."/>
            <person name="Ishida S."/>
            <person name="Jia Q."/>
            <person name="Kakita M."/>
            <person name="Kanazawa T."/>
            <person name="Kawai Y."/>
            <person name="Kawashima T."/>
            <person name="Kennedy M."/>
            <person name="Kinose K."/>
            <person name="Kinoshita T."/>
            <person name="Kohara Y."/>
            <person name="Koide E."/>
            <person name="Komatsu K."/>
            <person name="Kopischke S."/>
            <person name="Kubo M."/>
            <person name="Kyozuka J."/>
            <person name="Lagercrantz U."/>
            <person name="Lin S.S."/>
            <person name="Lindquist E."/>
            <person name="Lipzen A.M."/>
            <person name="Lu C.W."/>
            <person name="De Luna E."/>
            <person name="Martienssen R.A."/>
            <person name="Minamino N."/>
            <person name="Mizutani M."/>
            <person name="Mizutani M."/>
            <person name="Mochizuki N."/>
            <person name="Monte I."/>
            <person name="Mosher R."/>
            <person name="Nagasaki H."/>
            <person name="Nakagami H."/>
            <person name="Naramoto S."/>
            <person name="Nishitani K."/>
            <person name="Ohtani M."/>
            <person name="Okamoto T."/>
            <person name="Okumura M."/>
            <person name="Phillips J."/>
            <person name="Pollak B."/>
            <person name="Reinders A."/>
            <person name="Rovekamp M."/>
            <person name="Sano R."/>
            <person name="Sawa S."/>
            <person name="Schmid M.W."/>
            <person name="Shirakawa M."/>
            <person name="Solano R."/>
            <person name="Spunde A."/>
            <person name="Suetsugu N."/>
            <person name="Sugano S."/>
            <person name="Sugiyama A."/>
            <person name="Sun R."/>
            <person name="Suzuki Y."/>
            <person name="Takenaka M."/>
            <person name="Takezawa D."/>
            <person name="Tomogane H."/>
            <person name="Tsuzuki M."/>
            <person name="Ueda T."/>
            <person name="Umeda M."/>
            <person name="Ward J.M."/>
            <person name="Watanabe Y."/>
            <person name="Yazaki K."/>
            <person name="Yokoyama R."/>
            <person name="Yoshitake Y."/>
            <person name="Yotsui I."/>
            <person name="Zachgo S."/>
            <person name="Schmutz J."/>
        </authorList>
    </citation>
    <scope>NUCLEOTIDE SEQUENCE [LARGE SCALE GENOMIC DNA]</scope>
    <source>
        <strain evidence="4">Tak-1</strain>
    </source>
</reference>
<accession>A0A2R6XMM6</accession>
<evidence type="ECO:0000313" key="3">
    <source>
        <dbReference type="EMBL" id="PTQ47360.1"/>
    </source>
</evidence>
<dbReference type="EMBL" id="KZ772680">
    <property type="protein sequence ID" value="PTQ47360.1"/>
    <property type="molecule type" value="Genomic_DNA"/>
</dbReference>
<evidence type="ECO:0000256" key="2">
    <source>
        <dbReference type="SAM" id="SignalP"/>
    </source>
</evidence>
<sequence length="120" mass="13169">MARGLTFLFLIILATSLMVEEISATSDTAQLKPSISGATRRVWDLIRGAHFENVNFEVWEFDESSKKMLHLQENMRTALPTAFTLSSSVTQGNRKLLAQMPGEPGVNRPPNRGSPPGPTG</sequence>
<dbReference type="Proteomes" id="UP000244005">
    <property type="component" value="Unassembled WGS sequence"/>
</dbReference>
<dbReference type="OrthoDB" id="1996546at2759"/>
<keyword evidence="4" id="KW-1185">Reference proteome</keyword>
<keyword evidence="2" id="KW-0732">Signal</keyword>
<dbReference type="AlphaFoldDB" id="A0A2R6XMM6"/>
<name>A0A2R6XMM6_MARPO</name>
<dbReference type="Gramene" id="Mp8g10940.1">
    <property type="protein sequence ID" value="Mp8g10940.1.cds"/>
    <property type="gene ID" value="Mp8g10940"/>
</dbReference>